<protein>
    <submittedName>
        <fullName evidence="2">Group II intron, maturase-specific domain</fullName>
    </submittedName>
</protein>
<organism evidence="2">
    <name type="scientific">Candidatus Kentrum sp. LPFa</name>
    <dbReference type="NCBI Taxonomy" id="2126335"/>
    <lineage>
        <taxon>Bacteria</taxon>
        <taxon>Pseudomonadati</taxon>
        <taxon>Pseudomonadota</taxon>
        <taxon>Gammaproteobacteria</taxon>
        <taxon>Candidatus Kentrum</taxon>
    </lineage>
</organism>
<dbReference type="AlphaFoldDB" id="A0A450XTD4"/>
<sequence length="107" mass="12581">MSGIGGHVRRNAQKEWIKENRHLPNREFINGLNSRLRGHYNYYGVRGNSLPLNTFYQWATNMAFKWLNRRGGKRRSFTLETFFKALKRLGVATPKVVGESQRYMVYA</sequence>
<evidence type="ECO:0000313" key="1">
    <source>
        <dbReference type="EMBL" id="VFK17219.1"/>
    </source>
</evidence>
<accession>A0A450XTD4</accession>
<reference evidence="2" key="1">
    <citation type="submission" date="2019-02" db="EMBL/GenBank/DDBJ databases">
        <authorList>
            <person name="Gruber-Vodicka R. H."/>
            <person name="Seah K. B. B."/>
        </authorList>
    </citation>
    <scope>NUCLEOTIDE SEQUENCE</scope>
    <source>
        <strain evidence="1">BECK_S312</strain>
        <strain evidence="2">BECK_S426</strain>
    </source>
</reference>
<evidence type="ECO:0000313" key="2">
    <source>
        <dbReference type="EMBL" id="VFK32539.1"/>
    </source>
</evidence>
<dbReference type="EMBL" id="CAADFP010000170">
    <property type="protein sequence ID" value="VFK32539.1"/>
    <property type="molecule type" value="Genomic_DNA"/>
</dbReference>
<gene>
    <name evidence="1" type="ORF">BECKLPF1236A_GA0070988_101652</name>
    <name evidence="2" type="ORF">BECKLPF1236C_GA0070990_101702</name>
</gene>
<proteinExistence type="predicted"/>
<name>A0A450XTD4_9GAMM</name>
<dbReference type="EMBL" id="CAADFM010000165">
    <property type="protein sequence ID" value="VFK17219.1"/>
    <property type="molecule type" value="Genomic_DNA"/>
</dbReference>